<feature type="repeat" description="LDL-receptor class B" evidence="21">
    <location>
        <begin position="1140"/>
        <end position="1182"/>
    </location>
</feature>
<feature type="domain" description="EGF-like" evidence="23">
    <location>
        <begin position="1870"/>
        <end position="1908"/>
    </location>
</feature>
<keyword evidence="11" id="KW-0106">Calcium</keyword>
<keyword evidence="10" id="KW-0677">Repeat</keyword>
<dbReference type="FunFam" id="4.10.400.10:FF:000078">
    <property type="entry name" value="low-density lipoprotein receptor-related protein 2"/>
    <property type="match status" value="1"/>
</dbReference>
<feature type="disulfide bond" evidence="20">
    <location>
        <begin position="1392"/>
        <end position="1407"/>
    </location>
</feature>
<dbReference type="PRINTS" id="PR00261">
    <property type="entry name" value="LDLRECEPTOR"/>
</dbReference>
<feature type="repeat" description="LDL-receptor class B" evidence="21">
    <location>
        <begin position="1183"/>
        <end position="1228"/>
    </location>
</feature>
<evidence type="ECO:0000256" key="11">
    <source>
        <dbReference type="ARBA" id="ARBA00022837"/>
    </source>
</evidence>
<keyword evidence="9" id="KW-0732">Signal</keyword>
<dbReference type="PROSITE" id="PS01186">
    <property type="entry name" value="EGF_2"/>
    <property type="match status" value="2"/>
</dbReference>
<evidence type="ECO:0000256" key="20">
    <source>
        <dbReference type="PROSITE-ProRule" id="PRU00124"/>
    </source>
</evidence>
<dbReference type="GO" id="GO:0005576">
    <property type="term" value="C:extracellular region"/>
    <property type="evidence" value="ECO:0007669"/>
    <property type="project" value="UniProtKB-SubCell"/>
</dbReference>
<feature type="disulfide bond" evidence="20">
    <location>
        <begin position="546"/>
        <end position="558"/>
    </location>
</feature>
<feature type="disulfide bond" evidence="20">
    <location>
        <begin position="1641"/>
        <end position="1656"/>
    </location>
</feature>
<dbReference type="InterPro" id="IPR051221">
    <property type="entry name" value="LDLR-related"/>
</dbReference>
<feature type="disulfide bond" evidence="20">
    <location>
        <begin position="719"/>
        <end position="737"/>
    </location>
</feature>
<feature type="disulfide bond" evidence="20">
    <location>
        <begin position="553"/>
        <end position="571"/>
    </location>
</feature>
<evidence type="ECO:0000256" key="15">
    <source>
        <dbReference type="ARBA" id="ARBA00023170"/>
    </source>
</evidence>
<dbReference type="PROSITE" id="PS01187">
    <property type="entry name" value="EGF_CA"/>
    <property type="match status" value="2"/>
</dbReference>
<evidence type="ECO:0000256" key="17">
    <source>
        <dbReference type="ARBA" id="ARBA00023180"/>
    </source>
</evidence>
<feature type="repeat" description="LDL-receptor class B" evidence="21">
    <location>
        <begin position="2005"/>
        <end position="2053"/>
    </location>
</feature>
<dbReference type="SMART" id="SM00135">
    <property type="entry name" value="LY"/>
    <property type="match status" value="18"/>
</dbReference>
<evidence type="ECO:0000313" key="25">
    <source>
        <dbReference type="Proteomes" id="UP000499080"/>
    </source>
</evidence>
<evidence type="ECO:0000313" key="24">
    <source>
        <dbReference type="EMBL" id="GBN02975.1"/>
    </source>
</evidence>
<feature type="disulfide bond" evidence="20">
    <location>
        <begin position="848"/>
        <end position="860"/>
    </location>
</feature>
<dbReference type="GO" id="GO:0005509">
    <property type="term" value="F:calcium ion binding"/>
    <property type="evidence" value="ECO:0007669"/>
    <property type="project" value="InterPro"/>
</dbReference>
<keyword evidence="7" id="KW-0254">Endocytosis</keyword>
<feature type="disulfide bond" evidence="20">
    <location>
        <begin position="1798"/>
        <end position="1816"/>
    </location>
</feature>
<dbReference type="SUPFAM" id="SSF57196">
    <property type="entry name" value="EGF/Laminin"/>
    <property type="match status" value="4"/>
</dbReference>
<dbReference type="OrthoDB" id="21182at2759"/>
<evidence type="ECO:0000256" key="3">
    <source>
        <dbReference type="ARBA" id="ARBA00009939"/>
    </source>
</evidence>
<keyword evidence="13 22" id="KW-0472">Membrane</keyword>
<keyword evidence="6 19" id="KW-0245">EGF-like domain</keyword>
<dbReference type="InterPro" id="IPR049883">
    <property type="entry name" value="NOTCH1_EGF-like"/>
</dbReference>
<feature type="disulfide bond" evidence="20">
    <location>
        <begin position="626"/>
        <end position="638"/>
    </location>
</feature>
<feature type="disulfide bond" evidence="20">
    <location>
        <begin position="1501"/>
        <end position="1519"/>
    </location>
</feature>
<evidence type="ECO:0000256" key="10">
    <source>
        <dbReference type="ARBA" id="ARBA00022737"/>
    </source>
</evidence>
<reference evidence="24 25" key="1">
    <citation type="journal article" date="2019" name="Sci. Rep.">
        <title>Orb-weaving spider Araneus ventricosus genome elucidates the spidroin gene catalogue.</title>
        <authorList>
            <person name="Kono N."/>
            <person name="Nakamura H."/>
            <person name="Ohtoshi R."/>
            <person name="Moran D.A.P."/>
            <person name="Shinohara A."/>
            <person name="Yoshida Y."/>
            <person name="Fujiwara M."/>
            <person name="Mori M."/>
            <person name="Tomita M."/>
            <person name="Arakawa K."/>
        </authorList>
    </citation>
    <scope>NUCLEOTIDE SEQUENCE [LARGE SCALE GENOMIC DNA]</scope>
</reference>
<feature type="disulfide bond" evidence="20">
    <location>
        <begin position="606"/>
        <end position="621"/>
    </location>
</feature>
<feature type="disulfide bond" evidence="20">
    <location>
        <begin position="1586"/>
        <end position="1604"/>
    </location>
</feature>
<dbReference type="SMART" id="SM00192">
    <property type="entry name" value="LDLa"/>
    <property type="match status" value="21"/>
</dbReference>
<dbReference type="FunFam" id="4.10.400.10:FF:000011">
    <property type="entry name" value="Low-density lipoprotein receptor-related protein 1"/>
    <property type="match status" value="1"/>
</dbReference>
<gene>
    <name evidence="24" type="primary">Lrp2_1</name>
    <name evidence="24" type="ORF">AVEN_176340_1</name>
</gene>
<feature type="disulfide bond" evidence="20">
    <location>
        <begin position="931"/>
        <end position="943"/>
    </location>
</feature>
<evidence type="ECO:0000256" key="12">
    <source>
        <dbReference type="ARBA" id="ARBA00022989"/>
    </source>
</evidence>
<keyword evidence="5" id="KW-0964">Secreted</keyword>
<dbReference type="GO" id="GO:0042562">
    <property type="term" value="F:hormone binding"/>
    <property type="evidence" value="ECO:0007669"/>
    <property type="project" value="TreeGrafter"/>
</dbReference>
<feature type="disulfide bond" evidence="20">
    <location>
        <begin position="1668"/>
        <end position="1686"/>
    </location>
</feature>
<feature type="disulfide bond" evidence="20">
    <location>
        <begin position="855"/>
        <end position="873"/>
    </location>
</feature>
<dbReference type="InterPro" id="IPR000033">
    <property type="entry name" value="LDLR_classB_rpt"/>
</dbReference>
<comment type="caution">
    <text evidence="24">The sequence shown here is derived from an EMBL/GenBank/DDBJ whole genome shotgun (WGS) entry which is preliminary data.</text>
</comment>
<dbReference type="InterPro" id="IPR018097">
    <property type="entry name" value="EGF_Ca-bd_CS"/>
</dbReference>
<feature type="disulfide bond" evidence="19">
    <location>
        <begin position="2259"/>
        <end position="2268"/>
    </location>
</feature>
<feature type="disulfide bond" evidence="20">
    <location>
        <begin position="1629"/>
        <end position="1647"/>
    </location>
</feature>
<dbReference type="PROSITE" id="PS00010">
    <property type="entry name" value="ASX_HYDROXYL"/>
    <property type="match status" value="2"/>
</dbReference>
<evidence type="ECO:0000256" key="14">
    <source>
        <dbReference type="ARBA" id="ARBA00023157"/>
    </source>
</evidence>
<dbReference type="InterPro" id="IPR009030">
    <property type="entry name" value="Growth_fac_rcpt_cys_sf"/>
</dbReference>
<feature type="disulfide bond" evidence="20">
    <location>
        <begin position="1661"/>
        <end position="1673"/>
    </location>
</feature>
<feature type="disulfide bond" evidence="20">
    <location>
        <begin position="1754"/>
        <end position="1772"/>
    </location>
</feature>
<dbReference type="InterPro" id="IPR002172">
    <property type="entry name" value="LDrepeatLR_classA_rpt"/>
</dbReference>
<dbReference type="GO" id="GO:0006898">
    <property type="term" value="P:receptor-mediated endocytosis"/>
    <property type="evidence" value="ECO:0007669"/>
    <property type="project" value="TreeGrafter"/>
</dbReference>
<dbReference type="PROSITE" id="PS50026">
    <property type="entry name" value="EGF_3"/>
    <property type="match status" value="2"/>
</dbReference>
<dbReference type="Gene3D" id="4.10.400.10">
    <property type="entry name" value="Low-density Lipoprotein Receptor"/>
    <property type="match status" value="21"/>
</dbReference>
<dbReference type="FunFam" id="4.10.400.10:FF:000062">
    <property type="entry name" value="Terribly reduced optic lobes, isoform AI"/>
    <property type="match status" value="1"/>
</dbReference>
<dbReference type="GO" id="GO:0005905">
    <property type="term" value="C:clathrin-coated pit"/>
    <property type="evidence" value="ECO:0007669"/>
    <property type="project" value="UniProtKB-KW"/>
</dbReference>
<dbReference type="InterPro" id="IPR000742">
    <property type="entry name" value="EGF"/>
</dbReference>
<dbReference type="PROSITE" id="PS00022">
    <property type="entry name" value="EGF_1"/>
    <property type="match status" value="1"/>
</dbReference>
<dbReference type="FunFam" id="4.10.400.10:FF:000181">
    <property type="entry name" value="Low-density lipoprotein RecePtor related"/>
    <property type="match status" value="1"/>
</dbReference>
<feature type="disulfide bond" evidence="20">
    <location>
        <begin position="633"/>
        <end position="651"/>
    </location>
</feature>
<dbReference type="Pfam" id="PF00058">
    <property type="entry name" value="Ldl_recept_b"/>
    <property type="match status" value="8"/>
</dbReference>
<evidence type="ECO:0000256" key="4">
    <source>
        <dbReference type="ARBA" id="ARBA00022475"/>
    </source>
</evidence>
<feature type="disulfide bond" evidence="20">
    <location>
        <begin position="895"/>
        <end position="913"/>
    </location>
</feature>
<keyword evidence="17" id="KW-0325">Glycoprotein</keyword>
<feature type="disulfide bond" evidence="20">
    <location>
        <begin position="1791"/>
        <end position="1803"/>
    </location>
</feature>
<dbReference type="SUPFAM" id="SSF57184">
    <property type="entry name" value="Growth factor receptor domain"/>
    <property type="match status" value="2"/>
</dbReference>
<dbReference type="CDD" id="cd00112">
    <property type="entry name" value="LDLa"/>
    <property type="match status" value="17"/>
</dbReference>
<dbReference type="SUPFAM" id="SSF63825">
    <property type="entry name" value="YWTD domain"/>
    <property type="match status" value="4"/>
</dbReference>
<dbReference type="FunFam" id="4.10.400.10:FF:000030">
    <property type="entry name" value="Sortilin related receptor 1"/>
    <property type="match status" value="1"/>
</dbReference>
<feature type="repeat" description="LDL-receptor class B" evidence="21">
    <location>
        <begin position="1229"/>
        <end position="1272"/>
    </location>
</feature>
<dbReference type="Pfam" id="PF24468">
    <property type="entry name" value="EGF_LRP2"/>
    <property type="match status" value="1"/>
</dbReference>
<dbReference type="FunFam" id="2.10.25.10:FF:000009">
    <property type="entry name" value="Low-density lipoprotein receptor isoform 1"/>
    <property type="match status" value="1"/>
</dbReference>
<evidence type="ECO:0000256" key="18">
    <source>
        <dbReference type="ARBA" id="ARBA00037878"/>
    </source>
</evidence>
<dbReference type="InterPro" id="IPR026823">
    <property type="entry name" value="cEGF"/>
</dbReference>
<dbReference type="PROSITE" id="PS01209">
    <property type="entry name" value="LDLRA_1"/>
    <property type="match status" value="13"/>
</dbReference>
<feature type="disulfide bond" evidence="20">
    <location>
        <begin position="1680"/>
        <end position="1695"/>
    </location>
</feature>
<dbReference type="EMBL" id="BGPR01004752">
    <property type="protein sequence ID" value="GBN02975.1"/>
    <property type="molecule type" value="Genomic_DNA"/>
</dbReference>
<dbReference type="SUPFAM" id="SSF57424">
    <property type="entry name" value="LDL receptor-like module"/>
    <property type="match status" value="19"/>
</dbReference>
<feature type="repeat" description="LDL-receptor class B" evidence="21">
    <location>
        <begin position="2054"/>
        <end position="2097"/>
    </location>
</feature>
<dbReference type="PANTHER" id="PTHR22722">
    <property type="entry name" value="LOW-DENSITY LIPOPROTEIN RECEPTOR-RELATED PROTEIN 2-RELATED"/>
    <property type="match status" value="1"/>
</dbReference>
<feature type="disulfide bond" evidence="20">
    <location>
        <begin position="594"/>
        <end position="612"/>
    </location>
</feature>
<dbReference type="FunFam" id="4.10.400.10:FF:000045">
    <property type="entry name" value="Low-density lipoprotein receptor-related protein 2"/>
    <property type="match status" value="1"/>
</dbReference>
<dbReference type="FunFam" id="4.10.400.10:FF:000002">
    <property type="entry name" value="Low-density lipoprotein receptor-related protein 1"/>
    <property type="match status" value="1"/>
</dbReference>
<evidence type="ECO:0000256" key="6">
    <source>
        <dbReference type="ARBA" id="ARBA00022536"/>
    </source>
</evidence>
<feature type="disulfide bond" evidence="20">
    <location>
        <begin position="888"/>
        <end position="900"/>
    </location>
</feature>
<feature type="disulfide bond" evidence="20">
    <location>
        <begin position="938"/>
        <end position="956"/>
    </location>
</feature>
<dbReference type="Gene3D" id="2.120.10.30">
    <property type="entry name" value="TolB, C-terminal domain"/>
    <property type="match status" value="4"/>
</dbReference>
<dbReference type="InterPro" id="IPR036055">
    <property type="entry name" value="LDL_receptor-like_sf"/>
</dbReference>
<feature type="disulfide bond" evidence="20">
    <location>
        <begin position="1810"/>
        <end position="1825"/>
    </location>
</feature>
<feature type="repeat" description="LDL-receptor class B" evidence="21">
    <location>
        <begin position="97"/>
        <end position="138"/>
    </location>
</feature>
<evidence type="ECO:0000256" key="1">
    <source>
        <dbReference type="ARBA" id="ARBA00004251"/>
    </source>
</evidence>
<feature type="repeat" description="LDL-receptor class B" evidence="21">
    <location>
        <begin position="1097"/>
        <end position="1139"/>
    </location>
</feature>
<dbReference type="SMART" id="SM00179">
    <property type="entry name" value="EGF_CA"/>
    <property type="match status" value="4"/>
</dbReference>
<keyword evidence="4" id="KW-1003">Cell membrane</keyword>
<feature type="repeat" description="LDL-receptor class B" evidence="21">
    <location>
        <begin position="323"/>
        <end position="363"/>
    </location>
</feature>
<dbReference type="Proteomes" id="UP000499080">
    <property type="component" value="Unassembled WGS sequence"/>
</dbReference>
<keyword evidence="8 22" id="KW-0812">Transmembrane</keyword>
<feature type="repeat" description="LDL-receptor class B" evidence="21">
    <location>
        <begin position="53"/>
        <end position="96"/>
    </location>
</feature>
<sequence length="2439" mass="274797">MVFLLFPGNLYFTNVFPHETFIEVSWLDGSKRMVLLKTTRDSPREVAVNPIKRYLYWIDYGQYPKIEKAFLDGTNRVPIVVTQISSPRDLTIDIETHDVYWVDSKEDAIQRVTYNGEKRQYVYRNYPNPMGVAIYGSQVFWVDRNLRSIYRGDKNPGNNSKVESIRADMDTLRDIVIFDGKNQPPAPDSPCVMHSSSKCEQLCFAMPDTYTNKTFKCACSSGVLQPDERKCGDLKEYIVFTTRKEIRSLHLDPKVTSIPFPPKTNLSNVVGLDFDYKDKRIFFTQIRPDGSISWANLDDMNKVNVILNKGINPEGIAYDWTRQKIYWTDSGNRSIYAMDKDGSNIVMITRVERPRALVLDPCEGYMYYTDWGRFGNAGKIFKATMGGNNKIAIHDTNLTQPSGLAIDYDDRKLYWTDALREKIERSDLDGSNREVLVSATIYPFAITVFGKYIYWTDLQLRGVYRAEKHTGAGMIDMVKRLEESPRDIHIFAPDRQACTNDPCKTNNGGCAHSCHQAPNGTVECLCQKGYKVVNEGRMCAAENVTCSDSKFTCGNGKCIPRLWACDGDDDCGDNTDEDPKFCSLHTCSPAEFRCGVGRCIFKTWRCDHENDCGDGTDELDCEYPSCADGEFTCANFRCIPKSQLCNGVNDCKDNKTSDESLEHCQQNRTCPGNHIKCNSTNICVEPYWLCDGDNDCGDNSDENPALCAQRTCPPNSFRCSSHRCIPATWYCDGDDDCGDSADEPEEYCKSEKKTCYGDLFTCDNGNCVPRIYICDGDNDCLDNSDEDTRHQCETRECDPEKEFTCPQNKQWGRASCIPKRWVCDGDPDCVDGADENSTIHNCPPPEPCENNQFQCDNRRCINKEWVCDHDNDCGDGSDEPKNCTFRPCTDEEFTCRNAKCIRKMYHCDGEDDCGDGSDELAKDCASETPTCSGAQFRCKSGQCIPYERVCNKQIDCDDASDEPAHCHIDECAKVETNQCEHKCVNTLTGFYCECSEGYELAKDGKACKDINECVVKPEVCSQYCFNTPGSYYCKCNDTYYERETDGRTCKRKDDTEPWVIFTNRYYLRNMSIDGSQYSLIKMDLRNVVALDFDYLESRLYFCDVGNKTISRIFINGTGEETLIKHDTQGLEGLAVDWIGRKIYWLDRTSKQLDVTELDGTSRKTLLTHGISDPRAIAVHPGIGYLYFTDWGHHAYIARMGMDGTNFSRIVLYENKLVWPNALTIDYFSNKIFWADAHLDYIEFADFDGKNRHQVLAGNSVPHVFAISVFDNYIYWTDWNMKGVYRADKFTGEDLQVLRNTSHRPYDIHIYHPLRQLPYTNPCGRNNGGCSNLCLIAPGGQSYTCACPDNFISIPKFNLEGASVPSTCLPNCTAGQHRCEGRDSRCIPIYYRCDGNKDCRDGSDEAGCPPFVCKPGQFQCRNNQSCISRIRICDGTADCSDKSDEEFCVHDCGEHAFKCKSTGRCVSEAWHCDGDEDCPDGSDEDPALCHKKECDSETQFKCNNGKCIPKLWYCDFDDDCGDNSDEPSHRCRNKNCTTGWRKCPTVGNYRCIPSWLFCDGKDDCRDNSDETDPVYCPKCHQAGDFECKNKRCIPLRWRCDFEDDCGDNSDEDPSICTELYRECTESEFQCKNKKCIPMRWRCDHDDDCDDGSDEEGCLTYECAAEQFKCNSGHCIASRLKCDGNKDCSDVSDEIGCPTRYPDGKYCQENMFQCNNTVCIRRDFLCDGDDDCGDGSDEKPDMCGGIACDVSHKFQCANHRCIMIWDICNGRDDCGDGSDENNHTMCEQPPVACSSDEFKCLTEKCIPLTEVCNLEDDCGDLSDERGCHLGTCDSVRRGGCQHNCTSLTGGGYICVCPKGYKVNHEDAKICVDVDECAKFGHNCSQICTNSEGSYQCSCNYGYEYYGGHCAANGAPPILMYASSSEVKAFQFTMDHQFDFITGESRIQSIDYDVNKGILYWTDTSEKTIKRSFIPDIMYPDELTGYPQNLDLKGLTKPSALAVDWVSGHLYWMDTELSSTRPKGRIFVSELDGRYRHAIVTYGLEQPTSLALDPEYGFMYWTDAGIAPKIEGSWMEGSKRKILVSDRLGYPTGMTIDYAGGHRLYWCDTKLDTIETVKMDGTDRVTILSGLNHPISLDLFEDHVYWLTRDSGEIWKNDKFGRGVKVRVRRGIEVPTAVKIYHPLRYNTSVKNRCPEDACSHLCLLIPGGYRCACPDGSPMSVLGVVSCNAGFETPKPQPYRCPCKNGGHCHADENNKVNCLCAENFSGIHCEEYSPTNEAHSHVQGGSVAAIVIPIFVILLVLLGGVFVFYLFKKRHLKPGGFGGSNQSVSFRSGTNVEFSPTFMGRNGPAETMTEEPLDTHFNLGDFDKPTDFSNPMYDVIGTTPNDKNSQLYEVPSEAKAAEKTKSSPAVLQLRKSALDPMTVDTDKDTAQLVVEDKSEC</sequence>
<feature type="repeat" description="LDL-receptor class B" evidence="21">
    <location>
        <begin position="411"/>
        <end position="452"/>
    </location>
</feature>
<dbReference type="InterPro" id="IPR023415">
    <property type="entry name" value="LDLR_class-A_CS"/>
</dbReference>
<keyword evidence="14 19" id="KW-1015">Disulfide bond</keyword>
<dbReference type="FunFam" id="2.120.10.30:FF:000035">
    <property type="entry name" value="Low-density lipoprotein receptor-related protein 2"/>
    <property type="match status" value="1"/>
</dbReference>
<evidence type="ECO:0000256" key="8">
    <source>
        <dbReference type="ARBA" id="ARBA00022692"/>
    </source>
</evidence>
<evidence type="ECO:0000256" key="7">
    <source>
        <dbReference type="ARBA" id="ARBA00022583"/>
    </source>
</evidence>
<feature type="disulfide bond" evidence="20">
    <location>
        <begin position="712"/>
        <end position="724"/>
    </location>
</feature>
<comment type="similarity">
    <text evidence="3">Belongs to the LDLR family.</text>
</comment>
<evidence type="ECO:0000256" key="21">
    <source>
        <dbReference type="PROSITE-ProRule" id="PRU00461"/>
    </source>
</evidence>
<keyword evidence="16" id="KW-0168">Coated pit</keyword>
<dbReference type="Pfam" id="PF07645">
    <property type="entry name" value="EGF_CA"/>
    <property type="match status" value="1"/>
</dbReference>
<protein>
    <submittedName>
        <fullName evidence="24">Low-density lipoprotein receptor-related protein 2</fullName>
    </submittedName>
</protein>
<dbReference type="Gene3D" id="2.10.25.10">
    <property type="entry name" value="Laminin"/>
    <property type="match status" value="5"/>
</dbReference>
<feature type="disulfide bond" evidence="20">
    <location>
        <begin position="1432"/>
        <end position="1447"/>
    </location>
</feature>
<dbReference type="InterPro" id="IPR001881">
    <property type="entry name" value="EGF-like_Ca-bd_dom"/>
</dbReference>
<feature type="disulfide bond" evidence="20">
    <location>
        <begin position="1712"/>
        <end position="1730"/>
    </location>
</feature>
<evidence type="ECO:0000256" key="22">
    <source>
        <dbReference type="SAM" id="Phobius"/>
    </source>
</evidence>
<dbReference type="FunFam" id="4.10.400.10:FF:000155">
    <property type="entry name" value="Low-density lipoprotein receptor"/>
    <property type="match status" value="1"/>
</dbReference>
<dbReference type="Pfam" id="PF12662">
    <property type="entry name" value="cEGF"/>
    <property type="match status" value="1"/>
</dbReference>
<keyword evidence="12 22" id="KW-1133">Transmembrane helix</keyword>
<organism evidence="24 25">
    <name type="scientific">Araneus ventricosus</name>
    <name type="common">Orbweaver spider</name>
    <name type="synonym">Epeira ventricosa</name>
    <dbReference type="NCBI Taxonomy" id="182803"/>
    <lineage>
        <taxon>Eukaryota</taxon>
        <taxon>Metazoa</taxon>
        <taxon>Ecdysozoa</taxon>
        <taxon>Arthropoda</taxon>
        <taxon>Chelicerata</taxon>
        <taxon>Arachnida</taxon>
        <taxon>Araneae</taxon>
        <taxon>Araneomorphae</taxon>
        <taxon>Entelegynae</taxon>
        <taxon>Araneoidea</taxon>
        <taxon>Araneidae</taxon>
        <taxon>Araneus</taxon>
    </lineage>
</organism>
<dbReference type="SMART" id="SM00181">
    <property type="entry name" value="EGF"/>
    <property type="match status" value="14"/>
</dbReference>
<dbReference type="InterPro" id="IPR056588">
    <property type="entry name" value="EGF_LRP2"/>
</dbReference>
<dbReference type="InterPro" id="IPR000152">
    <property type="entry name" value="EGF-type_Asp/Asn_hydroxyl_site"/>
</dbReference>
<keyword evidence="15 24" id="KW-0675">Receptor</keyword>
<dbReference type="FunFam" id="2.120.10.30:FF:000241">
    <property type="entry name" value="Low-density lipoprotein receptor-related protein 6"/>
    <property type="match status" value="3"/>
</dbReference>
<accession>A0A4Y2KKU4</accession>
<dbReference type="PROSITE" id="PS51120">
    <property type="entry name" value="LDLRB"/>
    <property type="match status" value="11"/>
</dbReference>
<feature type="disulfide bond" evidence="20">
    <location>
        <begin position="1622"/>
        <end position="1634"/>
    </location>
</feature>
<evidence type="ECO:0000256" key="19">
    <source>
        <dbReference type="PROSITE-ProRule" id="PRU00076"/>
    </source>
</evidence>
<keyword evidence="24" id="KW-0449">Lipoprotein</keyword>
<comment type="caution">
    <text evidence="19">Lacks conserved residue(s) required for the propagation of feature annotation.</text>
</comment>
<evidence type="ECO:0000256" key="2">
    <source>
        <dbReference type="ARBA" id="ARBA00004613"/>
    </source>
</evidence>
<dbReference type="FunFam" id="4.10.400.10:FF:000005">
    <property type="entry name" value="low-density lipoprotein receptor-related protein 1B"/>
    <property type="match status" value="2"/>
</dbReference>
<feature type="disulfide bond" evidence="20">
    <location>
        <begin position="755"/>
        <end position="767"/>
    </location>
</feature>
<evidence type="ECO:0000259" key="23">
    <source>
        <dbReference type="PROSITE" id="PS50026"/>
    </source>
</evidence>
<feature type="domain" description="EGF-like" evidence="23">
    <location>
        <begin position="2235"/>
        <end position="2269"/>
    </location>
</feature>
<feature type="transmembrane region" description="Helical" evidence="22">
    <location>
        <begin position="2286"/>
        <end position="2310"/>
    </location>
</feature>
<dbReference type="InterPro" id="IPR011042">
    <property type="entry name" value="6-blade_b-propeller_TolB-like"/>
</dbReference>
<dbReference type="PROSITE" id="PS50068">
    <property type="entry name" value="LDLRA_2"/>
    <property type="match status" value="21"/>
</dbReference>
<dbReference type="GO" id="GO:0016324">
    <property type="term" value="C:apical plasma membrane"/>
    <property type="evidence" value="ECO:0007669"/>
    <property type="project" value="TreeGrafter"/>
</dbReference>
<evidence type="ECO:0000256" key="16">
    <source>
        <dbReference type="ARBA" id="ARBA00023176"/>
    </source>
</evidence>
<dbReference type="CDD" id="cd12087">
    <property type="entry name" value="TM_EGFR-like"/>
    <property type="match status" value="1"/>
</dbReference>
<comment type="subcellular location">
    <subcellularLocation>
        <location evidence="1">Cell membrane</location>
        <topology evidence="1">Single-pass type I membrane protein</topology>
    </subcellularLocation>
    <subcellularLocation>
        <location evidence="18">Membrane</location>
        <location evidence="18">Coated pit</location>
    </subcellularLocation>
    <subcellularLocation>
        <location evidence="2">Secreted</location>
    </subcellularLocation>
</comment>
<proteinExistence type="inferred from homology"/>
<name>A0A4Y2KKU4_ARAVE</name>
<feature type="disulfide bond" evidence="20">
    <location>
        <begin position="587"/>
        <end position="599"/>
    </location>
</feature>
<keyword evidence="25" id="KW-1185">Reference proteome</keyword>
<feature type="disulfide bond" evidence="20">
    <location>
        <begin position="762"/>
        <end position="780"/>
    </location>
</feature>
<feature type="repeat" description="LDL-receptor class B" evidence="21">
    <location>
        <begin position="2099"/>
        <end position="2140"/>
    </location>
</feature>
<evidence type="ECO:0000256" key="9">
    <source>
        <dbReference type="ARBA" id="ARBA00022729"/>
    </source>
</evidence>
<evidence type="ECO:0000256" key="13">
    <source>
        <dbReference type="ARBA" id="ARBA00023136"/>
    </source>
</evidence>
<feature type="disulfide bond" evidence="20">
    <location>
        <begin position="1705"/>
        <end position="1717"/>
    </location>
</feature>
<dbReference type="PANTHER" id="PTHR22722:SF14">
    <property type="entry name" value="MEGALIN, ISOFORM A"/>
    <property type="match status" value="1"/>
</dbReference>
<dbReference type="Pfam" id="PF00057">
    <property type="entry name" value="Ldl_recept_a"/>
    <property type="match status" value="20"/>
</dbReference>
<dbReference type="GO" id="GO:0043235">
    <property type="term" value="C:receptor complex"/>
    <property type="evidence" value="ECO:0007669"/>
    <property type="project" value="TreeGrafter"/>
</dbReference>
<evidence type="ECO:0000256" key="5">
    <source>
        <dbReference type="ARBA" id="ARBA00022525"/>
    </source>
</evidence>